<keyword evidence="2" id="KW-1185">Reference proteome</keyword>
<reference evidence="1" key="1">
    <citation type="submission" date="2023-04" db="EMBL/GenBank/DDBJ databases">
        <title>A chromosome-level genome assembly of the parasitoid wasp Eretmocerus hayati.</title>
        <authorList>
            <person name="Zhong Y."/>
            <person name="Liu S."/>
            <person name="Liu Y."/>
        </authorList>
    </citation>
    <scope>NUCLEOTIDE SEQUENCE</scope>
    <source>
        <strain evidence="1">ZJU_SS_LIU_2023</strain>
    </source>
</reference>
<comment type="caution">
    <text evidence="1">The sequence shown here is derived from an EMBL/GenBank/DDBJ whole genome shotgun (WGS) entry which is preliminary data.</text>
</comment>
<protein>
    <submittedName>
        <fullName evidence="1">Uncharacterized protein</fullName>
    </submittedName>
</protein>
<proteinExistence type="predicted"/>
<organism evidence="1 2">
    <name type="scientific">Eretmocerus hayati</name>
    <dbReference type="NCBI Taxonomy" id="131215"/>
    <lineage>
        <taxon>Eukaryota</taxon>
        <taxon>Metazoa</taxon>
        <taxon>Ecdysozoa</taxon>
        <taxon>Arthropoda</taxon>
        <taxon>Hexapoda</taxon>
        <taxon>Insecta</taxon>
        <taxon>Pterygota</taxon>
        <taxon>Neoptera</taxon>
        <taxon>Endopterygota</taxon>
        <taxon>Hymenoptera</taxon>
        <taxon>Apocrita</taxon>
        <taxon>Proctotrupomorpha</taxon>
        <taxon>Chalcidoidea</taxon>
        <taxon>Aphelinidae</taxon>
        <taxon>Aphelininae</taxon>
        <taxon>Eretmocerus</taxon>
    </lineage>
</organism>
<dbReference type="Proteomes" id="UP001239111">
    <property type="component" value="Chromosome 3"/>
</dbReference>
<sequence>MRELNTHGVWRACNKIRSAVTRIPINLWDQFNPLDKQKKNLVSELDFIKVLTGPTGKSIGLSDQEVCELSDYFRAQDGRIHYAQFCTIIHEESSSLGKNLPWTSGEEWEDPLQTNCLSPSEERRVKIIIAKIASVINSREIVLKPYFQDYELVSQNCGVVTFTHFARILRFLDVILGSEEAYLLFKKFAKDNYTVNYVAFIEAVDEAKRFLYQHNTLDEGGDLLEEFPGKALSVNLPKLPRPEVDKLKSACVFPKQLHFLSVDTSSKRVREIEEVMLRIQDYVLKNRLRVKAYFQDFDVFNVGKISPHQFKRGLDNLRNYPLGRLYLGETEIENLITFYGDPNDMERVCWRIFEDDVEQVFTVKNLDKHPNCKVLAPPREVRFLPRKGFQEWECTEMMCKDAMEKKFEKTMKKVEHRVKGRRMALRPFFRDLDKNHRGHVSRSQLRRVLAVGSIPLTAEEILSLEYMFNNDDGFNYSEFMNRLEKLIGDSSSCEQDKLKSGKTSQHEENMYDTANHSIDFILSKIKANIVSKGIKVRKHA</sequence>
<gene>
    <name evidence="1" type="ORF">QAD02_002012</name>
</gene>
<accession>A0ACC2NIM5</accession>
<name>A0ACC2NIM5_9HYME</name>
<dbReference type="EMBL" id="CM056743">
    <property type="protein sequence ID" value="KAJ8670753.1"/>
    <property type="molecule type" value="Genomic_DNA"/>
</dbReference>
<evidence type="ECO:0000313" key="1">
    <source>
        <dbReference type="EMBL" id="KAJ8670753.1"/>
    </source>
</evidence>
<evidence type="ECO:0000313" key="2">
    <source>
        <dbReference type="Proteomes" id="UP001239111"/>
    </source>
</evidence>